<dbReference type="NCBIfam" id="TIGR00912">
    <property type="entry name" value="2A0309"/>
    <property type="match status" value="1"/>
</dbReference>
<evidence type="ECO:0000256" key="8">
    <source>
        <dbReference type="SAM" id="Phobius"/>
    </source>
</evidence>
<keyword evidence="4" id="KW-0309">Germination</keyword>
<dbReference type="GO" id="GO:0016020">
    <property type="term" value="C:membrane"/>
    <property type="evidence" value="ECO:0007669"/>
    <property type="project" value="UniProtKB-SubCell"/>
</dbReference>
<feature type="transmembrane region" description="Helical" evidence="8">
    <location>
        <begin position="79"/>
        <end position="98"/>
    </location>
</feature>
<gene>
    <name evidence="9" type="ORF">OE105_00775</name>
</gene>
<evidence type="ECO:0000256" key="2">
    <source>
        <dbReference type="ARBA" id="ARBA00007998"/>
    </source>
</evidence>
<proteinExistence type="inferred from homology"/>
<evidence type="ECO:0000313" key="9">
    <source>
        <dbReference type="EMBL" id="WAA12711.1"/>
    </source>
</evidence>
<reference evidence="9" key="1">
    <citation type="submission" date="2022-09" db="EMBL/GenBank/DDBJ databases">
        <title>Complete Genomes of Fervidibacillus albus and Fervidibacillus halotolerans isolated from tidal flat sediments.</title>
        <authorList>
            <person name="Kwon K.K."/>
            <person name="Yang S.-H."/>
            <person name="Park M.J."/>
            <person name="Oh H.-M."/>
        </authorList>
    </citation>
    <scope>NUCLEOTIDE SEQUENCE</scope>
    <source>
        <strain evidence="9">MEBiC13594</strain>
    </source>
</reference>
<dbReference type="Pfam" id="PF03845">
    <property type="entry name" value="Spore_permease"/>
    <property type="match status" value="1"/>
</dbReference>
<evidence type="ECO:0000256" key="7">
    <source>
        <dbReference type="ARBA" id="ARBA00023136"/>
    </source>
</evidence>
<evidence type="ECO:0000256" key="4">
    <source>
        <dbReference type="ARBA" id="ARBA00022544"/>
    </source>
</evidence>
<evidence type="ECO:0000256" key="6">
    <source>
        <dbReference type="ARBA" id="ARBA00022989"/>
    </source>
</evidence>
<keyword evidence="3" id="KW-0813">Transport</keyword>
<dbReference type="Gene3D" id="1.20.1740.10">
    <property type="entry name" value="Amino acid/polyamine transporter I"/>
    <property type="match status" value="1"/>
</dbReference>
<dbReference type="KEGG" id="fhl:OE105_00775"/>
<feature type="transmembrane region" description="Helical" evidence="8">
    <location>
        <begin position="181"/>
        <end position="203"/>
    </location>
</feature>
<keyword evidence="10" id="KW-1185">Reference proteome</keyword>
<dbReference type="GO" id="GO:0009847">
    <property type="term" value="P:spore germination"/>
    <property type="evidence" value="ECO:0007669"/>
    <property type="project" value="InterPro"/>
</dbReference>
<keyword evidence="7 8" id="KW-0472">Membrane</keyword>
<keyword evidence="6 8" id="KW-1133">Transmembrane helix</keyword>
<feature type="transmembrane region" description="Helical" evidence="8">
    <location>
        <begin position="268"/>
        <end position="290"/>
    </location>
</feature>
<dbReference type="PANTHER" id="PTHR34975:SF2">
    <property type="entry name" value="SPORE GERMINATION PROTEIN A2"/>
    <property type="match status" value="1"/>
</dbReference>
<name>A0A9E8M023_9BACI</name>
<feature type="transmembrane region" description="Helical" evidence="8">
    <location>
        <begin position="334"/>
        <end position="354"/>
    </location>
</feature>
<dbReference type="PANTHER" id="PTHR34975">
    <property type="entry name" value="SPORE GERMINATION PROTEIN A2"/>
    <property type="match status" value="1"/>
</dbReference>
<feature type="transmembrane region" description="Helical" evidence="8">
    <location>
        <begin position="302"/>
        <end position="322"/>
    </location>
</feature>
<dbReference type="InterPro" id="IPR004761">
    <property type="entry name" value="Spore_GerAB"/>
</dbReference>
<dbReference type="RefSeq" id="WP_275420840.1">
    <property type="nucleotide sequence ID" value="NZ_CP106877.1"/>
</dbReference>
<comment type="similarity">
    <text evidence="2">Belongs to the amino acid-polyamine-organocation (APC) superfamily. Spore germination protein (SGP) (TC 2.A.3.9) family.</text>
</comment>
<protein>
    <submittedName>
        <fullName evidence="9">Endospore germination permease</fullName>
    </submittedName>
</protein>
<accession>A0A9E8M023</accession>
<evidence type="ECO:0000256" key="1">
    <source>
        <dbReference type="ARBA" id="ARBA00004141"/>
    </source>
</evidence>
<organism evidence="9 10">
    <name type="scientific">Fervidibacillus halotolerans</name>
    <dbReference type="NCBI Taxonomy" id="2980027"/>
    <lineage>
        <taxon>Bacteria</taxon>
        <taxon>Bacillati</taxon>
        <taxon>Bacillota</taxon>
        <taxon>Bacilli</taxon>
        <taxon>Bacillales</taxon>
        <taxon>Bacillaceae</taxon>
        <taxon>Fervidibacillus</taxon>
    </lineage>
</organism>
<comment type="subcellular location">
    <subcellularLocation>
        <location evidence="1">Membrane</location>
        <topology evidence="1">Multi-pass membrane protein</topology>
    </subcellularLocation>
</comment>
<dbReference type="AlphaFoldDB" id="A0A9E8M023"/>
<feature type="transmembrane region" description="Helical" evidence="8">
    <location>
        <begin position="143"/>
        <end position="161"/>
    </location>
</feature>
<dbReference type="EMBL" id="CP106877">
    <property type="protein sequence ID" value="WAA12711.1"/>
    <property type="molecule type" value="Genomic_DNA"/>
</dbReference>
<dbReference type="Proteomes" id="UP001164726">
    <property type="component" value="Chromosome"/>
</dbReference>
<feature type="transmembrane region" description="Helical" evidence="8">
    <location>
        <begin position="215"/>
        <end position="240"/>
    </location>
</feature>
<evidence type="ECO:0000256" key="5">
    <source>
        <dbReference type="ARBA" id="ARBA00022692"/>
    </source>
</evidence>
<feature type="transmembrane region" description="Helical" evidence="8">
    <location>
        <begin position="118"/>
        <end position="136"/>
    </location>
</feature>
<sequence>MNTKLTERQLRMLVILYVVGSSILFTPATLAQEAKQDAWIASLISVLIGLFIGYIILKLYKVFPNLTMIEIIEHLLGKWLGKIVGFTFFLFSFLLASLVLRNLGEFIITEILPETPILYVHILVLLAVIQGVRYGIHVIGRSAEILSFFFFFMYFFFVLFLTPQLRFENIQPIFDVGIKPIIRATLPYIGFPFLEVVIFLMVLNKANKNQQVDRSFLSGIVIGGLMISLITIISILVLGADLTERNNYPSYILGKKISIGKFIERIEALIAIIWMITIFVKLSILYYASAESLKQLFQFKRYEFLLFPLGMIIIVLAFIIYPNISYTYYFISRIWFFYSATFGFLLPVLLLIMIKWKKRQPNNKSPSS</sequence>
<feature type="transmembrane region" description="Helical" evidence="8">
    <location>
        <begin position="12"/>
        <end position="32"/>
    </location>
</feature>
<evidence type="ECO:0000313" key="10">
    <source>
        <dbReference type="Proteomes" id="UP001164726"/>
    </source>
</evidence>
<feature type="transmembrane region" description="Helical" evidence="8">
    <location>
        <begin position="38"/>
        <end position="59"/>
    </location>
</feature>
<keyword evidence="5 8" id="KW-0812">Transmembrane</keyword>
<evidence type="ECO:0000256" key="3">
    <source>
        <dbReference type="ARBA" id="ARBA00022448"/>
    </source>
</evidence>